<keyword evidence="3" id="KW-1185">Reference proteome</keyword>
<dbReference type="OrthoDB" id="2142213at2759"/>
<dbReference type="EMBL" id="KZ613941">
    <property type="protein sequence ID" value="PMD44685.1"/>
    <property type="molecule type" value="Genomic_DNA"/>
</dbReference>
<evidence type="ECO:0000313" key="3">
    <source>
        <dbReference type="Proteomes" id="UP000235786"/>
    </source>
</evidence>
<dbReference type="STRING" id="1149755.A0A2J6S1Q2"/>
<evidence type="ECO:0000256" key="1">
    <source>
        <dbReference type="SAM" id="SignalP"/>
    </source>
</evidence>
<proteinExistence type="predicted"/>
<feature type="signal peptide" evidence="1">
    <location>
        <begin position="1"/>
        <end position="18"/>
    </location>
</feature>
<evidence type="ECO:0000313" key="2">
    <source>
        <dbReference type="EMBL" id="PMD44685.1"/>
    </source>
</evidence>
<sequence>MFLSALLRVWVFSTLAAAQNVNRTALTNISIVCDTWAAFEGCLPEPSAYGLVKLISNDLTKLKPGPLDSSVFYDELVNTSSANEFYCKDNFTIYTITYLDDPTNNFTAGICSLSSRTPDSLFQLIGRIPYLLRQGIRSFVLGPGLSTRSSALSPGASPGWNTTLSYDHSSYTDFTFSGDFGAADAIWAFATAYVGLVIDNAPWIAAVGNDSCVADSDVAAKVAVGDYLDSAIAATILAAYQALVGPWPKNTSCMENQLLLITNTTSWQSFGLPDVNLGGGLCHNLLDPETLPSKKAWVS</sequence>
<name>A0A2J6S1Q2_HYAVF</name>
<reference evidence="2 3" key="1">
    <citation type="submission" date="2016-04" db="EMBL/GenBank/DDBJ databases">
        <title>A degradative enzymes factory behind the ericoid mycorrhizal symbiosis.</title>
        <authorList>
            <consortium name="DOE Joint Genome Institute"/>
            <person name="Martino E."/>
            <person name="Morin E."/>
            <person name="Grelet G."/>
            <person name="Kuo A."/>
            <person name="Kohler A."/>
            <person name="Daghino S."/>
            <person name="Barry K."/>
            <person name="Choi C."/>
            <person name="Cichocki N."/>
            <person name="Clum A."/>
            <person name="Copeland A."/>
            <person name="Hainaut M."/>
            <person name="Haridas S."/>
            <person name="Labutti K."/>
            <person name="Lindquist E."/>
            <person name="Lipzen A."/>
            <person name="Khouja H.-R."/>
            <person name="Murat C."/>
            <person name="Ohm R."/>
            <person name="Olson A."/>
            <person name="Spatafora J."/>
            <person name="Veneault-Fourrey C."/>
            <person name="Henrissat B."/>
            <person name="Grigoriev I."/>
            <person name="Martin F."/>
            <person name="Perotto S."/>
        </authorList>
    </citation>
    <scope>NUCLEOTIDE SEQUENCE [LARGE SCALE GENOMIC DNA]</scope>
    <source>
        <strain evidence="2 3">F</strain>
    </source>
</reference>
<protein>
    <submittedName>
        <fullName evidence="2">Uncharacterized protein</fullName>
    </submittedName>
</protein>
<gene>
    <name evidence="2" type="ORF">L207DRAFT_579618</name>
</gene>
<accession>A0A2J6S1Q2</accession>
<feature type="chain" id="PRO_5014349859" evidence="1">
    <location>
        <begin position="19"/>
        <end position="299"/>
    </location>
</feature>
<dbReference type="AlphaFoldDB" id="A0A2J6S1Q2"/>
<keyword evidence="1" id="KW-0732">Signal</keyword>
<dbReference type="Proteomes" id="UP000235786">
    <property type="component" value="Unassembled WGS sequence"/>
</dbReference>
<organism evidence="2 3">
    <name type="scientific">Hyaloscypha variabilis (strain UAMH 11265 / GT02V1 / F)</name>
    <name type="common">Meliniomyces variabilis</name>
    <dbReference type="NCBI Taxonomy" id="1149755"/>
    <lineage>
        <taxon>Eukaryota</taxon>
        <taxon>Fungi</taxon>
        <taxon>Dikarya</taxon>
        <taxon>Ascomycota</taxon>
        <taxon>Pezizomycotina</taxon>
        <taxon>Leotiomycetes</taxon>
        <taxon>Helotiales</taxon>
        <taxon>Hyaloscyphaceae</taxon>
        <taxon>Hyaloscypha</taxon>
        <taxon>Hyaloscypha variabilis</taxon>
    </lineage>
</organism>